<name>A0A0F9VV82_9ZZZZ</name>
<accession>A0A0F9VV82</accession>
<sequence>MKSLLIVLFVTVSSFTTFGQDTSTMNATYEGYSNGVYSFTDDEGETVEFNNVTNAVSNKYDLTSQKFVGRQFSITFTVDSELDEDDEEIQVSTIVELLMPE</sequence>
<reference evidence="1" key="1">
    <citation type="journal article" date="2015" name="Nature">
        <title>Complex archaea that bridge the gap between prokaryotes and eukaryotes.</title>
        <authorList>
            <person name="Spang A."/>
            <person name="Saw J.H."/>
            <person name="Jorgensen S.L."/>
            <person name="Zaremba-Niedzwiedzka K."/>
            <person name="Martijn J."/>
            <person name="Lind A.E."/>
            <person name="van Eijk R."/>
            <person name="Schleper C."/>
            <person name="Guy L."/>
            <person name="Ettema T.J."/>
        </authorList>
    </citation>
    <scope>NUCLEOTIDE SEQUENCE</scope>
</reference>
<dbReference type="EMBL" id="LAZR01000011">
    <property type="protein sequence ID" value="KKO07995.1"/>
    <property type="molecule type" value="Genomic_DNA"/>
</dbReference>
<organism evidence="1">
    <name type="scientific">marine sediment metagenome</name>
    <dbReference type="NCBI Taxonomy" id="412755"/>
    <lineage>
        <taxon>unclassified sequences</taxon>
        <taxon>metagenomes</taxon>
        <taxon>ecological metagenomes</taxon>
    </lineage>
</organism>
<gene>
    <name evidence="1" type="ORF">LCGC14_0053370</name>
</gene>
<protein>
    <submittedName>
        <fullName evidence="1">Uncharacterized protein</fullName>
    </submittedName>
</protein>
<proteinExistence type="predicted"/>
<comment type="caution">
    <text evidence="1">The sequence shown here is derived from an EMBL/GenBank/DDBJ whole genome shotgun (WGS) entry which is preliminary data.</text>
</comment>
<evidence type="ECO:0000313" key="1">
    <source>
        <dbReference type="EMBL" id="KKO07995.1"/>
    </source>
</evidence>
<dbReference type="AlphaFoldDB" id="A0A0F9VV82"/>